<organism evidence="2 3">
    <name type="scientific">Mycena citricolor</name>
    <dbReference type="NCBI Taxonomy" id="2018698"/>
    <lineage>
        <taxon>Eukaryota</taxon>
        <taxon>Fungi</taxon>
        <taxon>Dikarya</taxon>
        <taxon>Basidiomycota</taxon>
        <taxon>Agaricomycotina</taxon>
        <taxon>Agaricomycetes</taxon>
        <taxon>Agaricomycetidae</taxon>
        <taxon>Agaricales</taxon>
        <taxon>Marasmiineae</taxon>
        <taxon>Mycenaceae</taxon>
        <taxon>Mycena</taxon>
    </lineage>
</organism>
<feature type="compositionally biased region" description="Polar residues" evidence="1">
    <location>
        <begin position="28"/>
        <end position="43"/>
    </location>
</feature>
<accession>A0AAD2HHI7</accession>
<reference evidence="2" key="1">
    <citation type="submission" date="2023-11" db="EMBL/GenBank/DDBJ databases">
        <authorList>
            <person name="De Vega J J."/>
            <person name="De Vega J J."/>
        </authorList>
    </citation>
    <scope>NUCLEOTIDE SEQUENCE</scope>
</reference>
<gene>
    <name evidence="2" type="ORF">MYCIT1_LOCUS25373</name>
</gene>
<dbReference type="EMBL" id="CAVNYO010000413">
    <property type="protein sequence ID" value="CAK5276809.1"/>
    <property type="molecule type" value="Genomic_DNA"/>
</dbReference>
<evidence type="ECO:0000256" key="1">
    <source>
        <dbReference type="SAM" id="MobiDB-lite"/>
    </source>
</evidence>
<feature type="compositionally biased region" description="Polar residues" evidence="1">
    <location>
        <begin position="55"/>
        <end position="69"/>
    </location>
</feature>
<comment type="caution">
    <text evidence="2">The sequence shown here is derived from an EMBL/GenBank/DDBJ whole genome shotgun (WGS) entry which is preliminary data.</text>
</comment>
<keyword evidence="3" id="KW-1185">Reference proteome</keyword>
<dbReference type="Proteomes" id="UP001295794">
    <property type="component" value="Unassembled WGS sequence"/>
</dbReference>
<evidence type="ECO:0000313" key="3">
    <source>
        <dbReference type="Proteomes" id="UP001295794"/>
    </source>
</evidence>
<feature type="region of interest" description="Disordered" evidence="1">
    <location>
        <begin position="1"/>
        <end position="43"/>
    </location>
</feature>
<proteinExistence type="predicted"/>
<evidence type="ECO:0000313" key="2">
    <source>
        <dbReference type="EMBL" id="CAK5276809.1"/>
    </source>
</evidence>
<feature type="region of interest" description="Disordered" evidence="1">
    <location>
        <begin position="55"/>
        <end position="75"/>
    </location>
</feature>
<dbReference type="AlphaFoldDB" id="A0AAD2HHI7"/>
<sequence>MDIGRKRAPSTGGPGSRKSGTLYIVEQSPKNPEPSESSDAQALFSSQILFSTPTAVSPVSSFQPQNADSSPHGVSIQSTMLSQLPFASHGAFPEKSACSQSKSKPEISPCAGTTAFSDMNSLEHNAAHSSAESAESFINGIALAESRKQISSSAMIGGGSYPTILECRTHQNQSTKKQTRTHWASSAVCSSHHASTSLTLPVRGISFNSAAQNASTNASASSLFIAGNSSPSPP</sequence>
<protein>
    <submittedName>
        <fullName evidence="2">Uncharacterized protein</fullName>
    </submittedName>
</protein>
<name>A0AAD2HHI7_9AGAR</name>